<dbReference type="RefSeq" id="WP_089089601.1">
    <property type="nucleotide sequence ID" value="NZ_BCMH01000027.1"/>
</dbReference>
<dbReference type="Proteomes" id="UP000198430">
    <property type="component" value="Unassembled WGS sequence"/>
</dbReference>
<organism evidence="1 2">
    <name type="scientific">Secundilactobacillus pentosiphilus</name>
    <dbReference type="NCBI Taxonomy" id="1714682"/>
    <lineage>
        <taxon>Bacteria</taxon>
        <taxon>Bacillati</taxon>
        <taxon>Bacillota</taxon>
        <taxon>Bacilli</taxon>
        <taxon>Lactobacillales</taxon>
        <taxon>Lactobacillaceae</taxon>
        <taxon>Secundilactobacillus</taxon>
    </lineage>
</organism>
<proteinExistence type="predicted"/>
<keyword evidence="2" id="KW-1185">Reference proteome</keyword>
<dbReference type="AlphaFoldDB" id="A0A1Z5ISU0"/>
<evidence type="ECO:0000313" key="2">
    <source>
        <dbReference type="Proteomes" id="UP000198430"/>
    </source>
</evidence>
<dbReference type="Pfam" id="PF20458">
    <property type="entry name" value="DUF6711"/>
    <property type="match status" value="1"/>
</dbReference>
<name>A0A1Z5ISU0_9LACO</name>
<comment type="caution">
    <text evidence="1">The sequence shown here is derived from an EMBL/GenBank/DDBJ whole genome shotgun (WGS) entry which is preliminary data.</text>
</comment>
<gene>
    <name evidence="1" type="ORF">IWT140_02295</name>
</gene>
<dbReference type="InterPro" id="IPR046557">
    <property type="entry name" value="DUF6711"/>
</dbReference>
<accession>A0A1Z5ISU0</accession>
<protein>
    <submittedName>
        <fullName evidence="1">Prophage protein</fullName>
    </submittedName>
</protein>
<sequence length="120" mass="13558">MSYYFAVNGATMPTPKTYSWVIQDIDGKTTRNASGNMVRDRITSKIKLTIEWGPLSNDQISTILTAVKDPFFKATYIDAQAGGMLTKTFYVGDRTSPSYSWNDQFKNYAWSGLSFDIIEQ</sequence>
<evidence type="ECO:0000313" key="1">
    <source>
        <dbReference type="EMBL" id="GAX04652.1"/>
    </source>
</evidence>
<dbReference type="EMBL" id="BCMH01000027">
    <property type="protein sequence ID" value="GAX04652.1"/>
    <property type="molecule type" value="Genomic_DNA"/>
</dbReference>
<reference evidence="1 2" key="1">
    <citation type="submission" date="2015-11" db="EMBL/GenBank/DDBJ databases">
        <title>Draft genome sequences of new species of the genus Lactobacillus isolated from orchardgrass silage.</title>
        <authorList>
            <person name="Tohno M."/>
            <person name="Tanizawa Y."/>
            <person name="Arita M."/>
        </authorList>
    </citation>
    <scope>NUCLEOTIDE SEQUENCE [LARGE SCALE GENOMIC DNA]</scope>
    <source>
        <strain evidence="1 2">IWT140</strain>
    </source>
</reference>